<dbReference type="InterPro" id="IPR057309">
    <property type="entry name" value="PcsB_CC"/>
</dbReference>
<sequence>MYKRSLAITLMLIPVFLAINAPTARAESATEPYEQQLLQEERSVVEKEQQKEGIQKEISSIMDELNVVQESINIQSEEISGITEKIKQVQRSIEEKKREIITLQDKTLVRYNIMKKRIITLQENNQVNIVLDTVLNSKGIDDFLQRIIAINTLMRADNDILKSQKENLIQIQKDKEAISDQENILESIQDELRSKQKEMVLQLDKKKINIKSLQSNYQLLTDQIQMAEQNKKEIEEKIKQVNEQIKREQQEAAMRAQLAAQSAANEVKPPPEESVSGVEMYVESTAYSWEETYHNNYITKLGYNIKTDPTLKLIAVDPSVIPLGSKVWVEGYGEAIAGDTGGKIKGHIIDVLMHSKADALKWGRKKVVKIIVLK</sequence>
<feature type="coiled-coil region" evidence="2">
    <location>
        <begin position="37"/>
        <end position="106"/>
    </location>
</feature>
<dbReference type="InterPro" id="IPR051933">
    <property type="entry name" value="Resuscitation_pf_RpfB"/>
</dbReference>
<dbReference type="Pfam" id="PF06725">
    <property type="entry name" value="3D"/>
    <property type="match status" value="1"/>
</dbReference>
<feature type="domain" description="3D" evidence="4">
    <location>
        <begin position="314"/>
        <end position="373"/>
    </location>
</feature>
<dbReference type="Pfam" id="PF24568">
    <property type="entry name" value="CC_PcsB"/>
    <property type="match status" value="1"/>
</dbReference>
<dbReference type="CDD" id="cd14667">
    <property type="entry name" value="3D_containing_proteins"/>
    <property type="match status" value="1"/>
</dbReference>
<dbReference type="InterPro" id="IPR059180">
    <property type="entry name" value="3D_YorM"/>
</dbReference>
<comment type="caution">
    <text evidence="6">The sequence shown here is derived from an EMBL/GenBank/DDBJ whole genome shotgun (WGS) entry which is preliminary data.</text>
</comment>
<dbReference type="Gene3D" id="2.40.40.10">
    <property type="entry name" value="RlpA-like domain"/>
    <property type="match status" value="1"/>
</dbReference>
<dbReference type="SUPFAM" id="SSF50685">
    <property type="entry name" value="Barwin-like endoglucanases"/>
    <property type="match status" value="1"/>
</dbReference>
<reference evidence="6 7" key="1">
    <citation type="submission" date="2023-03" db="EMBL/GenBank/DDBJ databases">
        <title>Bacillus Genome Sequencing.</title>
        <authorList>
            <person name="Dunlap C."/>
        </authorList>
    </citation>
    <scope>NUCLEOTIDE SEQUENCE [LARGE SCALE GENOMIC DNA]</scope>
    <source>
        <strain evidence="6 7">NRS-1717</strain>
    </source>
</reference>
<evidence type="ECO:0000259" key="4">
    <source>
        <dbReference type="Pfam" id="PF06725"/>
    </source>
</evidence>
<accession>A0ABU6P097</accession>
<feature type="signal peptide" evidence="3">
    <location>
        <begin position="1"/>
        <end position="26"/>
    </location>
</feature>
<feature type="chain" id="PRO_5047259777" evidence="3">
    <location>
        <begin position="27"/>
        <end position="374"/>
    </location>
</feature>
<organism evidence="6 7">
    <name type="scientific">Metabacillus fastidiosus</name>
    <dbReference type="NCBI Taxonomy" id="1458"/>
    <lineage>
        <taxon>Bacteria</taxon>
        <taxon>Bacillati</taxon>
        <taxon>Bacillota</taxon>
        <taxon>Bacilli</taxon>
        <taxon>Bacillales</taxon>
        <taxon>Bacillaceae</taxon>
        <taxon>Metabacillus</taxon>
    </lineage>
</organism>
<dbReference type="Gene3D" id="6.10.250.3150">
    <property type="match status" value="1"/>
</dbReference>
<feature type="coiled-coil region" evidence="2">
    <location>
        <begin position="161"/>
        <end position="266"/>
    </location>
</feature>
<evidence type="ECO:0000256" key="3">
    <source>
        <dbReference type="SAM" id="SignalP"/>
    </source>
</evidence>
<proteinExistence type="predicted"/>
<dbReference type="EMBL" id="JARTFS010000009">
    <property type="protein sequence ID" value="MED4402062.1"/>
    <property type="molecule type" value="Genomic_DNA"/>
</dbReference>
<evidence type="ECO:0000256" key="2">
    <source>
        <dbReference type="SAM" id="Coils"/>
    </source>
</evidence>
<name>A0ABU6P097_9BACI</name>
<evidence type="ECO:0000313" key="6">
    <source>
        <dbReference type="EMBL" id="MED4402062.1"/>
    </source>
</evidence>
<dbReference type="GeneID" id="301141380"/>
<dbReference type="PANTHER" id="PTHR39160:SF6">
    <property type="entry name" value="CELL WALL-BINDING PROTEIN YOCH"/>
    <property type="match status" value="1"/>
</dbReference>
<keyword evidence="1 3" id="KW-0732">Signal</keyword>
<feature type="domain" description="Peptidoglycan hydrolase PcsB coiled-coil" evidence="5">
    <location>
        <begin position="102"/>
        <end position="172"/>
    </location>
</feature>
<dbReference type="RefSeq" id="WP_066230126.1">
    <property type="nucleotide sequence ID" value="NZ_JARTFS010000009.1"/>
</dbReference>
<evidence type="ECO:0000313" key="7">
    <source>
        <dbReference type="Proteomes" id="UP001342826"/>
    </source>
</evidence>
<keyword evidence="7" id="KW-1185">Reference proteome</keyword>
<evidence type="ECO:0000256" key="1">
    <source>
        <dbReference type="ARBA" id="ARBA00022729"/>
    </source>
</evidence>
<protein>
    <submittedName>
        <fullName evidence="6">3D domain-containing protein</fullName>
    </submittedName>
</protein>
<dbReference type="InterPro" id="IPR036908">
    <property type="entry name" value="RlpA-like_sf"/>
</dbReference>
<evidence type="ECO:0000259" key="5">
    <source>
        <dbReference type="Pfam" id="PF24568"/>
    </source>
</evidence>
<gene>
    <name evidence="6" type="ORF">P9271_12125</name>
</gene>
<dbReference type="InterPro" id="IPR010611">
    <property type="entry name" value="3D_dom"/>
</dbReference>
<dbReference type="PANTHER" id="PTHR39160">
    <property type="entry name" value="CELL WALL-BINDING PROTEIN YOCH"/>
    <property type="match status" value="1"/>
</dbReference>
<keyword evidence="2" id="KW-0175">Coiled coil</keyword>
<dbReference type="Proteomes" id="UP001342826">
    <property type="component" value="Unassembled WGS sequence"/>
</dbReference>